<dbReference type="AlphaFoldDB" id="A0A3B0IWR1"/>
<protein>
    <submittedName>
        <fullName evidence="1">Uncharacterized protein</fullName>
    </submittedName>
</protein>
<dbReference type="EMBL" id="OUNF01000062">
    <property type="protein sequence ID" value="SPP33787.1"/>
    <property type="molecule type" value="Genomic_DNA"/>
</dbReference>
<gene>
    <name evidence="1" type="ORF">WBAF_0260</name>
</gene>
<organism evidence="1">
    <name type="scientific">Wolbachia endosymbiont of Aleurodicus floccissimus</name>
    <dbReference type="NCBI Taxonomy" id="2152762"/>
    <lineage>
        <taxon>Bacteria</taxon>
        <taxon>Pseudomonadati</taxon>
        <taxon>Pseudomonadota</taxon>
        <taxon>Alphaproteobacteria</taxon>
        <taxon>Rickettsiales</taxon>
        <taxon>Anaplasmataceae</taxon>
        <taxon>Wolbachieae</taxon>
        <taxon>Wolbachia</taxon>
    </lineage>
</organism>
<evidence type="ECO:0000313" key="1">
    <source>
        <dbReference type="EMBL" id="SPP33787.1"/>
    </source>
</evidence>
<sequence length="46" mass="5356">MYVQKHNFQELSNILLNKFTDIDMDKFAIAIGNVQKSESNQKKVIN</sequence>
<proteinExistence type="predicted"/>
<reference evidence="1" key="1">
    <citation type="submission" date="2018-04" db="EMBL/GenBank/DDBJ databases">
        <authorList>
            <person name="Go L.Y."/>
            <person name="Mitchell J.A."/>
        </authorList>
    </citation>
    <scope>NUCLEOTIDE SEQUENCE</scope>
    <source>
        <strain evidence="1">WBAF</strain>
    </source>
</reference>
<name>A0A3B0IWR1_9RICK</name>
<accession>A0A3B0IWR1</accession>